<name>A0A1F5P4B0_9BACT</name>
<comment type="caution">
    <text evidence="3">The sequence shown here is derived from an EMBL/GenBank/DDBJ whole genome shotgun (WGS) entry which is preliminary data.</text>
</comment>
<gene>
    <name evidence="3" type="ORF">A3J48_04270</name>
</gene>
<sequence>MRRTKTKRKNNSRSLKFTIALAILGMAITVAANHTTSSSFQAREIQQKIEQLAEENEQLEFQATNLKSLQMLSNSFAGQNGMVKVEDLRHITPAKEAEATQRAGIRTNP</sequence>
<dbReference type="Proteomes" id="UP000176786">
    <property type="component" value="Unassembled WGS sequence"/>
</dbReference>
<organism evidence="3 4">
    <name type="scientific">Candidatus Doudnabacteria bacterium RIFCSPHIGHO2_02_FULL_46_11</name>
    <dbReference type="NCBI Taxonomy" id="1817832"/>
    <lineage>
        <taxon>Bacteria</taxon>
        <taxon>Candidatus Doudnaibacteriota</taxon>
    </lineage>
</organism>
<dbReference type="EMBL" id="MFES01000036">
    <property type="protein sequence ID" value="OGE84748.1"/>
    <property type="molecule type" value="Genomic_DNA"/>
</dbReference>
<protein>
    <recommendedName>
        <fullName evidence="5">Cell division protein FtsL</fullName>
    </recommendedName>
</protein>
<reference evidence="3 4" key="1">
    <citation type="journal article" date="2016" name="Nat. Commun.">
        <title>Thousands of microbial genomes shed light on interconnected biogeochemical processes in an aquifer system.</title>
        <authorList>
            <person name="Anantharaman K."/>
            <person name="Brown C.T."/>
            <person name="Hug L.A."/>
            <person name="Sharon I."/>
            <person name="Castelle C.J."/>
            <person name="Probst A.J."/>
            <person name="Thomas B.C."/>
            <person name="Singh A."/>
            <person name="Wilkins M.J."/>
            <person name="Karaoz U."/>
            <person name="Brodie E.L."/>
            <person name="Williams K.H."/>
            <person name="Hubbard S.S."/>
            <person name="Banfield J.F."/>
        </authorList>
    </citation>
    <scope>NUCLEOTIDE SEQUENCE [LARGE SCALE GENOMIC DNA]</scope>
</reference>
<evidence type="ECO:0008006" key="5">
    <source>
        <dbReference type="Google" id="ProtNLM"/>
    </source>
</evidence>
<evidence type="ECO:0000256" key="1">
    <source>
        <dbReference type="SAM" id="Coils"/>
    </source>
</evidence>
<evidence type="ECO:0000256" key="2">
    <source>
        <dbReference type="SAM" id="SignalP"/>
    </source>
</evidence>
<evidence type="ECO:0000313" key="4">
    <source>
        <dbReference type="Proteomes" id="UP000176786"/>
    </source>
</evidence>
<feature type="coiled-coil region" evidence="1">
    <location>
        <begin position="42"/>
        <end position="72"/>
    </location>
</feature>
<proteinExistence type="predicted"/>
<keyword evidence="2" id="KW-0732">Signal</keyword>
<dbReference type="AlphaFoldDB" id="A0A1F5P4B0"/>
<feature type="chain" id="PRO_5009520324" description="Cell division protein FtsL" evidence="2">
    <location>
        <begin position="33"/>
        <end position="109"/>
    </location>
</feature>
<keyword evidence="1" id="KW-0175">Coiled coil</keyword>
<evidence type="ECO:0000313" key="3">
    <source>
        <dbReference type="EMBL" id="OGE84748.1"/>
    </source>
</evidence>
<accession>A0A1F5P4B0</accession>
<feature type="signal peptide" evidence="2">
    <location>
        <begin position="1"/>
        <end position="32"/>
    </location>
</feature>